<accession>A0ABP9ZAH1</accession>
<name>A0ABP9ZAH1_9FUNG</name>
<keyword evidence="3" id="KW-1185">Reference proteome</keyword>
<dbReference type="EMBL" id="BAABUK010000029">
    <property type="protein sequence ID" value="GAA5816076.1"/>
    <property type="molecule type" value="Genomic_DNA"/>
</dbReference>
<sequence>MVITETYSFGMALGQCYVYYGIRKLCRLVVSRISSDVKPKQAEHVIAPAAGFVPTSVKFFATAASSIDTTANSANTAGIPVDTAAIDTKPVVSAATATKSADTSFQLDLTPKVYPDSHLSMSIKVLSTWIKENGFNELSCIDPTNLRNYFDVDFRKIAASILIELFTMDRCSRLKGLLLRLNETEVESTDLAMAVSRIMMRSLGFPEDTDTHMDSYFQFVVPMLSKTLQSCRDSFVCDFMLYSLVNFASVDSVLENDNVNDMVYQMEPEMYHDVDLFLQNAFMKPMEKPKGVFKLALSNVRRWIGATPYAQETELLLTEFYTKAVVRELEKINAVFKNEMERKISPLPNSPGFTDLLDDTPLRRGKRYTENRFKRRTGYSDFSVDDLEKMNEALQKAAEKRNNAAETSDAAVDSIQVKPLDSSDQKKKDPQATTHRSSASGDIILDYNEFLNYQLDVPENEVSGTDFGVFQGNTLDMKLMNARMKERLKKVFTSKQIFWFNELHTLSESGLTSMATKAIMHALRELFLEVIANMKRYEAYIKHYEKEFVVRQLVRLIKMYKWEIKRVCQMNNRNMKGRSRRPVCSLRNLTVASTCSVWNLMYVYERFAVRVPELYGNEEYRKQIKAVYNEVFKLGKRNMGIEERALTHGLQY</sequence>
<evidence type="ECO:0000256" key="1">
    <source>
        <dbReference type="SAM" id="MobiDB-lite"/>
    </source>
</evidence>
<gene>
    <name evidence="2" type="ORF">MFLAVUS_009598</name>
</gene>
<reference evidence="2 3" key="1">
    <citation type="submission" date="2024-04" db="EMBL/GenBank/DDBJ databases">
        <title>genome sequences of Mucor flavus KT1a and Helicostylum pulchrum KT1b strains isolated from the surface of a dry-aged beef.</title>
        <authorList>
            <person name="Toyotome T."/>
            <person name="Hosono M."/>
            <person name="Torimaru M."/>
            <person name="Fukuda K."/>
            <person name="Mikami N."/>
        </authorList>
    </citation>
    <scope>NUCLEOTIDE SEQUENCE [LARGE SCALE GENOMIC DNA]</scope>
    <source>
        <strain evidence="2 3">KT1a</strain>
    </source>
</reference>
<dbReference type="Proteomes" id="UP001473302">
    <property type="component" value="Unassembled WGS sequence"/>
</dbReference>
<proteinExistence type="predicted"/>
<protein>
    <submittedName>
        <fullName evidence="2">Uncharacterized protein</fullName>
    </submittedName>
</protein>
<feature type="region of interest" description="Disordered" evidence="1">
    <location>
        <begin position="395"/>
        <end position="438"/>
    </location>
</feature>
<evidence type="ECO:0000313" key="2">
    <source>
        <dbReference type="EMBL" id="GAA5816076.1"/>
    </source>
</evidence>
<feature type="compositionally biased region" description="Basic and acidic residues" evidence="1">
    <location>
        <begin position="421"/>
        <end position="430"/>
    </location>
</feature>
<comment type="caution">
    <text evidence="2">The sequence shown here is derived from an EMBL/GenBank/DDBJ whole genome shotgun (WGS) entry which is preliminary data.</text>
</comment>
<evidence type="ECO:0000313" key="3">
    <source>
        <dbReference type="Proteomes" id="UP001473302"/>
    </source>
</evidence>
<organism evidence="2 3">
    <name type="scientific">Mucor flavus</name>
    <dbReference type="NCBI Taxonomy" id="439312"/>
    <lineage>
        <taxon>Eukaryota</taxon>
        <taxon>Fungi</taxon>
        <taxon>Fungi incertae sedis</taxon>
        <taxon>Mucoromycota</taxon>
        <taxon>Mucoromycotina</taxon>
        <taxon>Mucoromycetes</taxon>
        <taxon>Mucorales</taxon>
        <taxon>Mucorineae</taxon>
        <taxon>Mucoraceae</taxon>
        <taxon>Mucor</taxon>
    </lineage>
</organism>